<evidence type="ECO:0000313" key="2">
    <source>
        <dbReference type="Proteomes" id="UP000664132"/>
    </source>
</evidence>
<proteinExistence type="predicted"/>
<protein>
    <recommendedName>
        <fullName evidence="3">Fungal N-terminal domain-containing protein</fullName>
    </recommendedName>
</protein>
<name>A0A8H7SY14_9HELO</name>
<keyword evidence="2" id="KW-1185">Reference proteome</keyword>
<dbReference type="OrthoDB" id="341259at2759"/>
<evidence type="ECO:0008006" key="3">
    <source>
        <dbReference type="Google" id="ProtNLM"/>
    </source>
</evidence>
<organism evidence="1 2">
    <name type="scientific">Cadophora malorum</name>
    <dbReference type="NCBI Taxonomy" id="108018"/>
    <lineage>
        <taxon>Eukaryota</taxon>
        <taxon>Fungi</taxon>
        <taxon>Dikarya</taxon>
        <taxon>Ascomycota</taxon>
        <taxon>Pezizomycotina</taxon>
        <taxon>Leotiomycetes</taxon>
        <taxon>Helotiales</taxon>
        <taxon>Ploettnerulaceae</taxon>
        <taxon>Cadophora</taxon>
    </lineage>
</organism>
<reference evidence="1" key="1">
    <citation type="submission" date="2021-02" db="EMBL/GenBank/DDBJ databases">
        <title>Genome sequence Cadophora malorum strain M34.</title>
        <authorList>
            <person name="Stefanovic E."/>
            <person name="Vu D."/>
            <person name="Scully C."/>
            <person name="Dijksterhuis J."/>
            <person name="Roader J."/>
            <person name="Houbraken J."/>
        </authorList>
    </citation>
    <scope>NUCLEOTIDE SEQUENCE</scope>
    <source>
        <strain evidence="1">M34</strain>
    </source>
</reference>
<evidence type="ECO:0000313" key="1">
    <source>
        <dbReference type="EMBL" id="KAG4411619.1"/>
    </source>
</evidence>
<comment type="caution">
    <text evidence="1">The sequence shown here is derived from an EMBL/GenBank/DDBJ whole genome shotgun (WGS) entry which is preliminary data.</text>
</comment>
<sequence>MNVVASIAAVVGLVFNFATAIKRCNDIRGRYKGADQTISSIKQELEVLQSALQELANLMIHDPSALSSRWDTSKTLPTTFRRALNGFDGTITNLLRTLGRLSGERLRSIDRMKVVWNENGMEEHRRQLEGQTMALQLGSLSDVKSNLKAIETALLKLSSSFKTIDRDGVADFTYSGIFDDK</sequence>
<dbReference type="Proteomes" id="UP000664132">
    <property type="component" value="Unassembled WGS sequence"/>
</dbReference>
<gene>
    <name evidence="1" type="ORF">IFR04_015253</name>
</gene>
<dbReference type="EMBL" id="JAFJYH010000455">
    <property type="protein sequence ID" value="KAG4411619.1"/>
    <property type="molecule type" value="Genomic_DNA"/>
</dbReference>
<dbReference type="AlphaFoldDB" id="A0A8H7SY14"/>
<accession>A0A8H7SY14</accession>